<organism evidence="3 4">
    <name type="scientific">Mycobacterium paraense</name>
    <dbReference type="NCBI Taxonomy" id="767916"/>
    <lineage>
        <taxon>Bacteria</taxon>
        <taxon>Bacillati</taxon>
        <taxon>Actinomycetota</taxon>
        <taxon>Actinomycetes</taxon>
        <taxon>Mycobacteriales</taxon>
        <taxon>Mycobacteriaceae</taxon>
        <taxon>Mycobacterium</taxon>
        <taxon>Mycobacterium simiae complex</taxon>
    </lineage>
</organism>
<comment type="caution">
    <text evidence="3">The sequence shown here is derived from an EMBL/GenBank/DDBJ whole genome shotgun (WGS) entry which is preliminary data.</text>
</comment>
<sequence length="186" mass="19619">MQPQQWWRGLLTAASYAAAVGVGALTVVLLMPGGLHQEASGCATPSDDVAALPSCPGRVNPARPVVPDQTEAPSPAPVVPVQSVPVPDHPAATPAPRSWRLAHHEDADQRYLALYAEITKPVFPEATYAADAVRLGEQTCGDLTVMSVAEAAEILAIRYTAPSWQAIAVVRAAQNTLCPQTKDPEQ</sequence>
<evidence type="ECO:0000256" key="1">
    <source>
        <dbReference type="SAM" id="Phobius"/>
    </source>
</evidence>
<evidence type="ECO:0000313" key="4">
    <source>
        <dbReference type="Proteomes" id="UP000193801"/>
    </source>
</evidence>
<evidence type="ECO:0000313" key="3">
    <source>
        <dbReference type="EMBL" id="ORW33243.1"/>
    </source>
</evidence>
<proteinExistence type="predicted"/>
<keyword evidence="1" id="KW-0812">Transmembrane</keyword>
<feature type="transmembrane region" description="Helical" evidence="1">
    <location>
        <begin position="6"/>
        <end position="30"/>
    </location>
</feature>
<dbReference type="InterPro" id="IPR007969">
    <property type="entry name" value="DUF732"/>
</dbReference>
<dbReference type="Pfam" id="PF05305">
    <property type="entry name" value="DUF732"/>
    <property type="match status" value="1"/>
</dbReference>
<gene>
    <name evidence="3" type="ORF">AWB91_08945</name>
</gene>
<keyword evidence="1" id="KW-0472">Membrane</keyword>
<feature type="domain" description="DUF732" evidence="2">
    <location>
        <begin position="108"/>
        <end position="180"/>
    </location>
</feature>
<reference evidence="3 4" key="1">
    <citation type="journal article" date="2015" name="Emerg. Microbes Infect.">
        <title>Characterization of 17 strains belonging to the Mycobacterium simiae complex and description of Mycobacterium paraense sp. nov.</title>
        <authorList>
            <person name="Fusco da Costa A.R."/>
            <person name="Fedrizzi T."/>
            <person name="Lopes M.L."/>
            <person name="Pecorari M."/>
            <person name="Oliveira da Costa W.L."/>
            <person name="Giacobazzi E."/>
            <person name="da Costa Bahia J.R."/>
            <person name="De Sanctis V."/>
            <person name="Batista Lima K.V."/>
            <person name="Bertorelli R."/>
            <person name="Grottola A."/>
            <person name="Fabio A."/>
            <person name="Mariottini A."/>
            <person name="Ferretti P."/>
            <person name="Di Leva F."/>
            <person name="Fregni Serpini G."/>
            <person name="Tagliazucchi S."/>
            <person name="Rumpianesi F."/>
            <person name="Jousson O."/>
            <person name="Segata N."/>
            <person name="Tortoli E."/>
        </authorList>
    </citation>
    <scope>NUCLEOTIDE SEQUENCE [LARGE SCALE GENOMIC DNA]</scope>
    <source>
        <strain evidence="3 4">FI-07156</strain>
    </source>
</reference>
<dbReference type="EMBL" id="LQPK01000005">
    <property type="protein sequence ID" value="ORW33243.1"/>
    <property type="molecule type" value="Genomic_DNA"/>
</dbReference>
<evidence type="ECO:0000259" key="2">
    <source>
        <dbReference type="Pfam" id="PF05305"/>
    </source>
</evidence>
<keyword evidence="4" id="KW-1185">Reference proteome</keyword>
<keyword evidence="1" id="KW-1133">Transmembrane helix</keyword>
<protein>
    <recommendedName>
        <fullName evidence="2">DUF732 domain-containing protein</fullName>
    </recommendedName>
</protein>
<accession>A0ABX3VSE4</accession>
<dbReference type="Proteomes" id="UP000193801">
    <property type="component" value="Unassembled WGS sequence"/>
</dbReference>
<name>A0ABX3VSE4_9MYCO</name>